<name>A0ABU6EXE8_9ACTN</name>
<evidence type="ECO:0000256" key="2">
    <source>
        <dbReference type="ARBA" id="ARBA00023125"/>
    </source>
</evidence>
<feature type="domain" description="HTH araC/xylS-type" evidence="4">
    <location>
        <begin position="181"/>
        <end position="279"/>
    </location>
</feature>
<accession>A0ABU6EXE8</accession>
<dbReference type="Proteomes" id="UP001354931">
    <property type="component" value="Unassembled WGS sequence"/>
</dbReference>
<dbReference type="InterPro" id="IPR003313">
    <property type="entry name" value="AraC-bd"/>
</dbReference>
<keyword evidence="1" id="KW-0805">Transcription regulation</keyword>
<dbReference type="SUPFAM" id="SSF51215">
    <property type="entry name" value="Regulatory protein AraC"/>
    <property type="match status" value="1"/>
</dbReference>
<dbReference type="SUPFAM" id="SSF46689">
    <property type="entry name" value="Homeodomain-like"/>
    <property type="match status" value="2"/>
</dbReference>
<dbReference type="PANTHER" id="PTHR43280">
    <property type="entry name" value="ARAC-FAMILY TRANSCRIPTIONAL REGULATOR"/>
    <property type="match status" value="1"/>
</dbReference>
<keyword evidence="3" id="KW-0804">Transcription</keyword>
<organism evidence="5 6">
    <name type="scientific">Streptomyces endophyticus</name>
    <dbReference type="NCBI Taxonomy" id="714166"/>
    <lineage>
        <taxon>Bacteria</taxon>
        <taxon>Bacillati</taxon>
        <taxon>Actinomycetota</taxon>
        <taxon>Actinomycetes</taxon>
        <taxon>Kitasatosporales</taxon>
        <taxon>Streptomycetaceae</taxon>
        <taxon>Streptomyces</taxon>
    </lineage>
</organism>
<dbReference type="Gene3D" id="1.10.10.60">
    <property type="entry name" value="Homeodomain-like"/>
    <property type="match status" value="2"/>
</dbReference>
<gene>
    <name evidence="5" type="ORF">OKJ99_00745</name>
</gene>
<dbReference type="InterPro" id="IPR018060">
    <property type="entry name" value="HTH_AraC"/>
</dbReference>
<dbReference type="Pfam" id="PF12833">
    <property type="entry name" value="HTH_18"/>
    <property type="match status" value="1"/>
</dbReference>
<dbReference type="SMART" id="SM00342">
    <property type="entry name" value="HTH_ARAC"/>
    <property type="match status" value="1"/>
</dbReference>
<dbReference type="Gene3D" id="2.60.120.10">
    <property type="entry name" value="Jelly Rolls"/>
    <property type="match status" value="1"/>
</dbReference>
<dbReference type="EMBL" id="JAOZYC010000001">
    <property type="protein sequence ID" value="MEB8336047.1"/>
    <property type="molecule type" value="Genomic_DNA"/>
</dbReference>
<proteinExistence type="predicted"/>
<evidence type="ECO:0000259" key="4">
    <source>
        <dbReference type="PROSITE" id="PS01124"/>
    </source>
</evidence>
<reference evidence="5 6" key="1">
    <citation type="submission" date="2022-10" db="EMBL/GenBank/DDBJ databases">
        <authorList>
            <person name="Xie J."/>
            <person name="Shen N."/>
        </authorList>
    </citation>
    <scope>NUCLEOTIDE SEQUENCE [LARGE SCALE GENOMIC DNA]</scope>
    <source>
        <strain evidence="5 6">YIM65594</strain>
    </source>
</reference>
<dbReference type="PROSITE" id="PS01124">
    <property type="entry name" value="HTH_ARAC_FAMILY_2"/>
    <property type="match status" value="1"/>
</dbReference>
<dbReference type="InterPro" id="IPR009057">
    <property type="entry name" value="Homeodomain-like_sf"/>
</dbReference>
<keyword evidence="2" id="KW-0238">DNA-binding</keyword>
<dbReference type="Pfam" id="PF02311">
    <property type="entry name" value="AraC_binding"/>
    <property type="match status" value="1"/>
</dbReference>
<evidence type="ECO:0000313" key="6">
    <source>
        <dbReference type="Proteomes" id="UP001354931"/>
    </source>
</evidence>
<dbReference type="PANTHER" id="PTHR43280:SF27">
    <property type="entry name" value="TRANSCRIPTIONAL REGULATOR MTLR"/>
    <property type="match status" value="1"/>
</dbReference>
<comment type="caution">
    <text evidence="5">The sequence shown here is derived from an EMBL/GenBank/DDBJ whole genome shotgun (WGS) entry which is preliminary data.</text>
</comment>
<keyword evidence="6" id="KW-1185">Reference proteome</keyword>
<dbReference type="CDD" id="cd06976">
    <property type="entry name" value="cupin_MtlR-like_N"/>
    <property type="match status" value="1"/>
</dbReference>
<sequence length="287" mass="31732">MKPRFESPGTPADTTWKCFIRREESFGFAWHHHTEYELTLITEGTGTRYIGTTVEPYRPGDLVLIGPDLPHTFSSAPYEGGMAEAAVAQFRGDFLGRDFLALPQFRAVAALLDRAATGLLFAPAPASVHRSLSGLPELGPTAATVELLAILDELTHAEQVHAFSSPGRAAAPSGDISRRIDKVCRHLEHAHTGPVTLPEVAALVHMAPTSFSRFFHRTMGRTFTDYVNQLRIETACHLLTDTDLPVTEAAARSGYQNLSNFNRRFQESRRIRPREYRAAHRGPSGTR</sequence>
<dbReference type="InterPro" id="IPR037923">
    <property type="entry name" value="HTH-like"/>
</dbReference>
<dbReference type="InterPro" id="IPR014710">
    <property type="entry name" value="RmlC-like_jellyroll"/>
</dbReference>
<evidence type="ECO:0000256" key="1">
    <source>
        <dbReference type="ARBA" id="ARBA00023015"/>
    </source>
</evidence>
<dbReference type="RefSeq" id="WP_326013610.1">
    <property type="nucleotide sequence ID" value="NZ_JAOZYC010000001.1"/>
</dbReference>
<evidence type="ECO:0000256" key="3">
    <source>
        <dbReference type="ARBA" id="ARBA00023163"/>
    </source>
</evidence>
<evidence type="ECO:0000313" key="5">
    <source>
        <dbReference type="EMBL" id="MEB8336047.1"/>
    </source>
</evidence>
<protein>
    <submittedName>
        <fullName evidence="5">AraC family transcriptional regulator</fullName>
    </submittedName>
</protein>